<dbReference type="EMBL" id="CP076723">
    <property type="protein sequence ID" value="QWV91846.1"/>
    <property type="molecule type" value="Genomic_DNA"/>
</dbReference>
<dbReference type="InterPro" id="IPR050508">
    <property type="entry name" value="Methyltransf_Superfamily"/>
</dbReference>
<dbReference type="InterPro" id="IPR013216">
    <property type="entry name" value="Methyltransf_11"/>
</dbReference>
<evidence type="ECO:0000259" key="1">
    <source>
        <dbReference type="Pfam" id="PF08241"/>
    </source>
</evidence>
<sequence length="254" mass="28454">MSETIDKTLSVATKSHYESLVGELGVGYLDYRWNNNPISRSHYRQTKASVDFALGRLAGTVERMLEIGCGPGTWTDLCLKRARQLTVVDISTEMLKVLAERFPAAGIEARCGDFGSDDVAFERSFDVIFSVRALEYMDSKAAVIGKCARLLAPGGHLIIITKSPRWMDKKKEESAGDVIQSGWIDWADLEGLYRDSGLDRVETFPVCLGSYYFPWSTHLGIKVCDLLQRNLYRKRIGGPFESFAESFMTIGVKR</sequence>
<proteinExistence type="predicted"/>
<evidence type="ECO:0000313" key="3">
    <source>
        <dbReference type="Proteomes" id="UP000683557"/>
    </source>
</evidence>
<keyword evidence="2" id="KW-0808">Transferase</keyword>
<reference evidence="2 3" key="1">
    <citation type="submission" date="2021-06" db="EMBL/GenBank/DDBJ databases">
        <title>Gemonas diversity in paddy soil.</title>
        <authorList>
            <person name="Liu G."/>
        </authorList>
    </citation>
    <scope>NUCLEOTIDE SEQUENCE [LARGE SCALE GENOMIC DNA]</scope>
    <source>
        <strain evidence="2 3">RG10</strain>
    </source>
</reference>
<accession>A0ABX8J486</accession>
<dbReference type="CDD" id="cd02440">
    <property type="entry name" value="AdoMet_MTases"/>
    <property type="match status" value="1"/>
</dbReference>
<gene>
    <name evidence="2" type="ORF">KP004_11440</name>
</gene>
<dbReference type="GO" id="GO:0032259">
    <property type="term" value="P:methylation"/>
    <property type="evidence" value="ECO:0007669"/>
    <property type="project" value="UniProtKB-KW"/>
</dbReference>
<protein>
    <submittedName>
        <fullName evidence="2">Class I SAM-dependent methyltransferase</fullName>
    </submittedName>
</protein>
<dbReference type="Pfam" id="PF08241">
    <property type="entry name" value="Methyltransf_11"/>
    <property type="match status" value="1"/>
</dbReference>
<dbReference type="GO" id="GO:0008168">
    <property type="term" value="F:methyltransferase activity"/>
    <property type="evidence" value="ECO:0007669"/>
    <property type="project" value="UniProtKB-KW"/>
</dbReference>
<name>A0ABX8J486_9BACT</name>
<keyword evidence="2" id="KW-0489">Methyltransferase</keyword>
<feature type="domain" description="Methyltransferase type 11" evidence="1">
    <location>
        <begin position="65"/>
        <end position="159"/>
    </location>
</feature>
<dbReference type="Proteomes" id="UP000683557">
    <property type="component" value="Chromosome"/>
</dbReference>
<keyword evidence="3" id="KW-1185">Reference proteome</keyword>
<organism evidence="2 3">
    <name type="scientific">Geomonas oryzisoli</name>
    <dbReference type="NCBI Taxonomy" id="2847992"/>
    <lineage>
        <taxon>Bacteria</taxon>
        <taxon>Pseudomonadati</taxon>
        <taxon>Thermodesulfobacteriota</taxon>
        <taxon>Desulfuromonadia</taxon>
        <taxon>Geobacterales</taxon>
        <taxon>Geobacteraceae</taxon>
        <taxon>Geomonas</taxon>
    </lineage>
</organism>
<dbReference type="RefSeq" id="WP_216798676.1">
    <property type="nucleotide sequence ID" value="NZ_CP076723.1"/>
</dbReference>
<dbReference type="PANTHER" id="PTHR42912">
    <property type="entry name" value="METHYLTRANSFERASE"/>
    <property type="match status" value="1"/>
</dbReference>
<evidence type="ECO:0000313" key="2">
    <source>
        <dbReference type="EMBL" id="QWV91846.1"/>
    </source>
</evidence>